<dbReference type="EMBL" id="PQXF01000004">
    <property type="protein sequence ID" value="PXF61634.1"/>
    <property type="molecule type" value="Genomic_DNA"/>
</dbReference>
<accession>A0AC61L5B6</accession>
<organism evidence="1 2">
    <name type="scientific">Candidatus Methanogaster sp</name>
    <dbReference type="NCBI Taxonomy" id="3386292"/>
    <lineage>
        <taxon>Archaea</taxon>
        <taxon>Methanobacteriati</taxon>
        <taxon>Methanobacteriota</taxon>
        <taxon>Stenosarchaea group</taxon>
        <taxon>Methanomicrobia</taxon>
        <taxon>Methanosarcinales</taxon>
        <taxon>ANME-2 cluster</taxon>
        <taxon>Candidatus Methanogasteraceae</taxon>
        <taxon>Candidatus Methanogaster</taxon>
    </lineage>
</organism>
<comment type="caution">
    <text evidence="1">The sequence shown here is derived from an EMBL/GenBank/DDBJ whole genome shotgun (WGS) entry which is preliminary data.</text>
</comment>
<proteinExistence type="predicted"/>
<evidence type="ECO:0000313" key="2">
    <source>
        <dbReference type="Proteomes" id="UP000248329"/>
    </source>
</evidence>
<reference evidence="1" key="1">
    <citation type="submission" date="2018-01" db="EMBL/GenBank/DDBJ databases">
        <authorList>
            <person name="Krukenberg V."/>
        </authorList>
    </citation>
    <scope>NUCLEOTIDE SEQUENCE</scope>
    <source>
        <strain evidence="1">E20ANME2</strain>
    </source>
</reference>
<dbReference type="Proteomes" id="UP000248329">
    <property type="component" value="Unassembled WGS sequence"/>
</dbReference>
<evidence type="ECO:0000313" key="1">
    <source>
        <dbReference type="EMBL" id="PXF61634.1"/>
    </source>
</evidence>
<name>A0AC61L5B6_9EURY</name>
<sequence length="80" mass="8868">MINERDERRAAKNAGVKVKGTIGVISDCVERCILTIGAAVEILIIFRDNPSEFWIDPEIIDIAIKRIKNLSKGSNDVTTL</sequence>
<gene>
    <name evidence="1" type="ORF">C4B59_03555</name>
</gene>
<protein>
    <submittedName>
        <fullName evidence="1">Uncharacterized protein</fullName>
    </submittedName>
</protein>